<accession>A0A1G1VC18</accession>
<name>A0A1G1VC18_9BACT</name>
<protein>
    <submittedName>
        <fullName evidence="2">Uncharacterized protein</fullName>
    </submittedName>
</protein>
<feature type="transmembrane region" description="Helical" evidence="1">
    <location>
        <begin position="6"/>
        <end position="28"/>
    </location>
</feature>
<feature type="transmembrane region" description="Helical" evidence="1">
    <location>
        <begin position="175"/>
        <end position="193"/>
    </location>
</feature>
<keyword evidence="1" id="KW-0472">Membrane</keyword>
<reference evidence="2 3" key="1">
    <citation type="journal article" date="2016" name="Nat. Commun.">
        <title>Thousands of microbial genomes shed light on interconnected biogeochemical processes in an aquifer system.</title>
        <authorList>
            <person name="Anantharaman K."/>
            <person name="Brown C.T."/>
            <person name="Hug L.A."/>
            <person name="Sharon I."/>
            <person name="Castelle C.J."/>
            <person name="Probst A.J."/>
            <person name="Thomas B.C."/>
            <person name="Singh A."/>
            <person name="Wilkins M.J."/>
            <person name="Karaoz U."/>
            <person name="Brodie E.L."/>
            <person name="Williams K.H."/>
            <person name="Hubbard S.S."/>
            <person name="Banfield J.F."/>
        </authorList>
    </citation>
    <scope>NUCLEOTIDE SEQUENCE [LARGE SCALE GENOMIC DNA]</scope>
</reference>
<gene>
    <name evidence="2" type="ORF">A3A77_01665</name>
</gene>
<organism evidence="2 3">
    <name type="scientific">Candidatus Blackburnbacteria bacterium RIFCSPLOWO2_01_FULL_40_20</name>
    <dbReference type="NCBI Taxonomy" id="1797519"/>
    <lineage>
        <taxon>Bacteria</taxon>
        <taxon>Candidatus Blackburniibacteriota</taxon>
    </lineage>
</organism>
<keyword evidence="1" id="KW-1133">Transmembrane helix</keyword>
<evidence type="ECO:0000256" key="1">
    <source>
        <dbReference type="SAM" id="Phobius"/>
    </source>
</evidence>
<evidence type="ECO:0000313" key="2">
    <source>
        <dbReference type="EMBL" id="OGY13003.1"/>
    </source>
</evidence>
<dbReference type="EMBL" id="MHCC01000022">
    <property type="protein sequence ID" value="OGY13003.1"/>
    <property type="molecule type" value="Genomic_DNA"/>
</dbReference>
<evidence type="ECO:0000313" key="3">
    <source>
        <dbReference type="Proteomes" id="UP000178659"/>
    </source>
</evidence>
<keyword evidence="1" id="KW-0812">Transmembrane</keyword>
<dbReference type="AlphaFoldDB" id="A0A1G1VC18"/>
<comment type="caution">
    <text evidence="2">The sequence shown here is derived from an EMBL/GenBank/DDBJ whole genome shotgun (WGS) entry which is preliminary data.</text>
</comment>
<proteinExistence type="predicted"/>
<dbReference type="Proteomes" id="UP000178659">
    <property type="component" value="Unassembled WGS sequence"/>
</dbReference>
<sequence length="198" mass="22232">MSNKIWVFILTSCFLAFIGSMFFVLFGVKNRMDTRVSVFDFTVIKDPVRATFVPKHDYLNVVVAAFKNPDLRSSDSFLFSIVDDKDAILRQIEFSGKNMRDPSDLRFQFDPLVGFAGKEIGVRVEPKAAPGEHPVSVSTTKDGQVAFAAYYRTTGKSAVVKEILANWVSNVKTDLVFFGLWGAILGLIFWKGLKTREN</sequence>